<dbReference type="InterPro" id="IPR023827">
    <property type="entry name" value="Peptidase_S8_Asp-AS"/>
</dbReference>
<evidence type="ECO:0000256" key="7">
    <source>
        <dbReference type="SAM" id="SignalP"/>
    </source>
</evidence>
<keyword evidence="3 5" id="KW-0378">Hydrolase</keyword>
<dbReference type="AlphaFoldDB" id="A0AAE3LJY6"/>
<dbReference type="Gene3D" id="3.40.50.200">
    <property type="entry name" value="Peptidase S8/S53 domain"/>
    <property type="match status" value="2"/>
</dbReference>
<sequence>MNYKKLSVLLLGIFITGHSFAQTEAQLQRWYQLDYKKDTFYGISLDQAYDFLKNRKPVEVVVGVVDSGIDTAHRELKNILWVNKKEKKGNKKDDDRNGYVDDIHGWNFLGNADGTNVNKEVDEETRLYYQLKDKYLGKTIDSSKLSQAEAHEYEIWKIAYKKFSGYNVAENERILENFKESMEGLNFGDSILRNRLNKEEFSVKDLRAAAIMDMTGFQMKNAYLSFTDQFKLPEEFTNKQLLADFKSEKERLEKEIKNHTVAPPRYRDEIVKDNYRDFQDRYYGNNDLMAEEAEHGTHVSGIIAADRNNNFGIKGIADKARIMTLRAVPDGDEYDKDVALSIIYAVNNGAKVINMSFGKRVSPEKYWVDSAFNYAAQKDVLLVHAAGNDNKNIDSVDNFPNADLKAFGNKRAANLITVGASSDPRVDGGNMVAVFSNYGVKNVDVFAPGYKIYSTLPGKDSLGFQSGTSMASPVVAGIAALIRSYFPKLTALEVKDVIERSVFYPADTVKVNMPGNDEKKVTLKQLSRTGGIVNAYNAVKLAAKLEETKNIN</sequence>
<dbReference type="GO" id="GO:0004252">
    <property type="term" value="F:serine-type endopeptidase activity"/>
    <property type="evidence" value="ECO:0007669"/>
    <property type="project" value="UniProtKB-UniRule"/>
</dbReference>
<protein>
    <submittedName>
        <fullName evidence="9">S8 family serine peptidase</fullName>
    </submittedName>
</protein>
<name>A0AAE3LJY6_9BACT</name>
<dbReference type="InterPro" id="IPR015500">
    <property type="entry name" value="Peptidase_S8_subtilisin-rel"/>
</dbReference>
<feature type="active site" description="Charge relay system" evidence="5">
    <location>
        <position position="295"/>
    </location>
</feature>
<evidence type="ECO:0000256" key="6">
    <source>
        <dbReference type="RuleBase" id="RU003355"/>
    </source>
</evidence>
<keyword evidence="7" id="KW-0732">Signal</keyword>
<dbReference type="InterPro" id="IPR036852">
    <property type="entry name" value="Peptidase_S8/S53_dom_sf"/>
</dbReference>
<dbReference type="GO" id="GO:0006508">
    <property type="term" value="P:proteolysis"/>
    <property type="evidence" value="ECO:0007669"/>
    <property type="project" value="UniProtKB-KW"/>
</dbReference>
<dbReference type="PROSITE" id="PS51892">
    <property type="entry name" value="SUBTILASE"/>
    <property type="match status" value="1"/>
</dbReference>
<dbReference type="Proteomes" id="UP001209317">
    <property type="component" value="Unassembled WGS sequence"/>
</dbReference>
<dbReference type="InterPro" id="IPR023828">
    <property type="entry name" value="Peptidase_S8_Ser-AS"/>
</dbReference>
<feature type="domain" description="Peptidase S8/S53" evidence="8">
    <location>
        <begin position="264"/>
        <end position="507"/>
    </location>
</feature>
<dbReference type="RefSeq" id="WP_263037536.1">
    <property type="nucleotide sequence ID" value="NZ_JAOTPL010000006.1"/>
</dbReference>
<organism evidence="9 10">
    <name type="scientific">Haoranjiania flava</name>
    <dbReference type="NCBI Taxonomy" id="1856322"/>
    <lineage>
        <taxon>Bacteria</taxon>
        <taxon>Pseudomonadati</taxon>
        <taxon>Bacteroidota</taxon>
        <taxon>Chitinophagia</taxon>
        <taxon>Chitinophagales</taxon>
        <taxon>Chitinophagaceae</taxon>
        <taxon>Haoranjiania</taxon>
    </lineage>
</organism>
<comment type="caution">
    <text evidence="9">The sequence shown here is derived from an EMBL/GenBank/DDBJ whole genome shotgun (WGS) entry which is preliminary data.</text>
</comment>
<dbReference type="EMBL" id="JAOTPL010000006">
    <property type="protein sequence ID" value="MCU7694048.1"/>
    <property type="molecule type" value="Genomic_DNA"/>
</dbReference>
<proteinExistence type="inferred from homology"/>
<evidence type="ECO:0000313" key="9">
    <source>
        <dbReference type="EMBL" id="MCU7694048.1"/>
    </source>
</evidence>
<dbReference type="PRINTS" id="PR00723">
    <property type="entry name" value="SUBTILISIN"/>
</dbReference>
<keyword evidence="4 5" id="KW-0720">Serine protease</keyword>
<dbReference type="PANTHER" id="PTHR43399">
    <property type="entry name" value="SUBTILISIN-RELATED"/>
    <property type="match status" value="1"/>
</dbReference>
<feature type="chain" id="PRO_5042256874" evidence="7">
    <location>
        <begin position="22"/>
        <end position="552"/>
    </location>
</feature>
<dbReference type="Pfam" id="PF00082">
    <property type="entry name" value="Peptidase_S8"/>
    <property type="match status" value="1"/>
</dbReference>
<evidence type="ECO:0000256" key="3">
    <source>
        <dbReference type="ARBA" id="ARBA00022801"/>
    </source>
</evidence>
<reference evidence="9" key="1">
    <citation type="submission" date="2022-10" db="EMBL/GenBank/DDBJ databases">
        <authorList>
            <person name="Kim H.S."/>
            <person name="Kim J.-S."/>
            <person name="Suh M.K."/>
            <person name="Eom M.K."/>
            <person name="Lee J.-S."/>
        </authorList>
    </citation>
    <scope>NUCLEOTIDE SEQUENCE</scope>
    <source>
        <strain evidence="9">LIP-5</strain>
    </source>
</reference>
<feature type="signal peptide" evidence="7">
    <location>
        <begin position="1"/>
        <end position="21"/>
    </location>
</feature>
<dbReference type="InterPro" id="IPR022398">
    <property type="entry name" value="Peptidase_S8_His-AS"/>
</dbReference>
<accession>A0AAE3LJY6</accession>
<keyword evidence="10" id="KW-1185">Reference proteome</keyword>
<evidence type="ECO:0000256" key="5">
    <source>
        <dbReference type="PROSITE-ProRule" id="PRU01240"/>
    </source>
</evidence>
<dbReference type="PANTHER" id="PTHR43399:SF4">
    <property type="entry name" value="CELL WALL-ASSOCIATED PROTEASE"/>
    <property type="match status" value="1"/>
</dbReference>
<dbReference type="PROSITE" id="PS00137">
    <property type="entry name" value="SUBTILASE_HIS"/>
    <property type="match status" value="1"/>
</dbReference>
<evidence type="ECO:0000313" key="10">
    <source>
        <dbReference type="Proteomes" id="UP001209317"/>
    </source>
</evidence>
<keyword evidence="2 5" id="KW-0645">Protease</keyword>
<dbReference type="PROSITE" id="PS00138">
    <property type="entry name" value="SUBTILASE_SER"/>
    <property type="match status" value="1"/>
</dbReference>
<feature type="active site" description="Charge relay system" evidence="5">
    <location>
        <position position="66"/>
    </location>
</feature>
<dbReference type="InterPro" id="IPR000209">
    <property type="entry name" value="Peptidase_S8/S53_dom"/>
</dbReference>
<dbReference type="SUPFAM" id="SSF52743">
    <property type="entry name" value="Subtilisin-like"/>
    <property type="match status" value="1"/>
</dbReference>
<evidence type="ECO:0000256" key="2">
    <source>
        <dbReference type="ARBA" id="ARBA00022670"/>
    </source>
</evidence>
<comment type="similarity">
    <text evidence="1 5 6">Belongs to the peptidase S8 family.</text>
</comment>
<feature type="active site" description="Charge relay system" evidence="5">
    <location>
        <position position="469"/>
    </location>
</feature>
<evidence type="ECO:0000256" key="1">
    <source>
        <dbReference type="ARBA" id="ARBA00011073"/>
    </source>
</evidence>
<dbReference type="InterPro" id="IPR051048">
    <property type="entry name" value="Peptidase_S8/S53_subtilisin"/>
</dbReference>
<dbReference type="PROSITE" id="PS00136">
    <property type="entry name" value="SUBTILASE_ASP"/>
    <property type="match status" value="1"/>
</dbReference>
<evidence type="ECO:0000259" key="8">
    <source>
        <dbReference type="Pfam" id="PF00082"/>
    </source>
</evidence>
<evidence type="ECO:0000256" key="4">
    <source>
        <dbReference type="ARBA" id="ARBA00022825"/>
    </source>
</evidence>
<gene>
    <name evidence="9" type="ORF">OD355_05900</name>
</gene>